<feature type="region of interest" description="Disordered" evidence="1">
    <location>
        <begin position="1"/>
        <end position="37"/>
    </location>
</feature>
<evidence type="ECO:0000313" key="3">
    <source>
        <dbReference type="WBParaSite" id="PEQ_0000322601-mRNA-1"/>
    </source>
</evidence>
<dbReference type="Proteomes" id="UP000887564">
    <property type="component" value="Unplaced"/>
</dbReference>
<protein>
    <submittedName>
        <fullName evidence="3">Uncharacterized protein</fullName>
    </submittedName>
</protein>
<reference evidence="3" key="1">
    <citation type="submission" date="2022-11" db="UniProtKB">
        <authorList>
            <consortium name="WormBaseParasite"/>
        </authorList>
    </citation>
    <scope>IDENTIFICATION</scope>
</reference>
<evidence type="ECO:0000313" key="2">
    <source>
        <dbReference type="Proteomes" id="UP000887564"/>
    </source>
</evidence>
<keyword evidence="2" id="KW-1185">Reference proteome</keyword>
<proteinExistence type="predicted"/>
<dbReference type="AlphaFoldDB" id="A0A914RAC2"/>
<feature type="compositionally biased region" description="Polar residues" evidence="1">
    <location>
        <begin position="19"/>
        <end position="37"/>
    </location>
</feature>
<dbReference type="WBParaSite" id="PEQ_0000322601-mRNA-1">
    <property type="protein sequence ID" value="PEQ_0000322601-mRNA-1"/>
    <property type="gene ID" value="PEQ_0000322601"/>
</dbReference>
<organism evidence="2 3">
    <name type="scientific">Parascaris equorum</name>
    <name type="common">Equine roundworm</name>
    <dbReference type="NCBI Taxonomy" id="6256"/>
    <lineage>
        <taxon>Eukaryota</taxon>
        <taxon>Metazoa</taxon>
        <taxon>Ecdysozoa</taxon>
        <taxon>Nematoda</taxon>
        <taxon>Chromadorea</taxon>
        <taxon>Rhabditida</taxon>
        <taxon>Spirurina</taxon>
        <taxon>Ascaridomorpha</taxon>
        <taxon>Ascaridoidea</taxon>
        <taxon>Ascarididae</taxon>
        <taxon>Parascaris</taxon>
    </lineage>
</organism>
<name>A0A914RAC2_PAREQ</name>
<evidence type="ECO:0000256" key="1">
    <source>
        <dbReference type="SAM" id="MobiDB-lite"/>
    </source>
</evidence>
<sequence length="37" mass="4223">MNQNLRMAPNTHKNHPHSSEVQPANNFHSAIGQRQTE</sequence>
<accession>A0A914RAC2</accession>